<keyword evidence="1" id="KW-1133">Transmembrane helix</keyword>
<dbReference type="CTD" id="108719418"/>
<keyword evidence="2" id="KW-1185">Reference proteome</keyword>
<dbReference type="AlphaFoldDB" id="A0A1L8G006"/>
<evidence type="ECO:0000256" key="1">
    <source>
        <dbReference type="SAM" id="Phobius"/>
    </source>
</evidence>
<dbReference type="PaxDb" id="8355-A0A1L8G006"/>
<dbReference type="STRING" id="8355.A0A1L8G006"/>
<feature type="transmembrane region" description="Helical" evidence="1">
    <location>
        <begin position="218"/>
        <end position="237"/>
    </location>
</feature>
<dbReference type="RefSeq" id="XP_041422583.1">
    <property type="nucleotide sequence ID" value="XM_041566649.1"/>
</dbReference>
<dbReference type="KEGG" id="xla:108719418"/>
<evidence type="ECO:0000313" key="3">
    <source>
        <dbReference type="RefSeq" id="XP_018123756.1"/>
    </source>
</evidence>
<feature type="transmembrane region" description="Helical" evidence="1">
    <location>
        <begin position="243"/>
        <end position="261"/>
    </location>
</feature>
<reference evidence="3 4" key="1">
    <citation type="submission" date="2025-04" db="UniProtKB">
        <authorList>
            <consortium name="RefSeq"/>
        </authorList>
    </citation>
    <scope>IDENTIFICATION</scope>
    <source>
        <strain evidence="3 4">J_2021</strain>
        <tissue evidence="3 4">Erythrocytes</tissue>
    </source>
</reference>
<evidence type="ECO:0000313" key="4">
    <source>
        <dbReference type="RefSeq" id="XP_041422583.1"/>
    </source>
</evidence>
<dbReference type="Proteomes" id="UP000186698">
    <property type="component" value="Chromosome 6L"/>
</dbReference>
<accession>A0A1L8G006</accession>
<dbReference type="RefSeq" id="XP_018123756.1">
    <property type="nucleotide sequence ID" value="XM_018268267.2"/>
</dbReference>
<dbReference type="Xenbase" id="XB-GENE-17333361">
    <property type="gene designation" value="tmem71.L"/>
</dbReference>
<dbReference type="PANTHER" id="PTHR35255:SF1">
    <property type="entry name" value="TRANSMEMBRANE PROTEIN 71"/>
    <property type="match status" value="1"/>
</dbReference>
<dbReference type="PANTHER" id="PTHR35255">
    <property type="entry name" value="TRANSMEMBRANE PROTEIN 71"/>
    <property type="match status" value="1"/>
</dbReference>
<dbReference type="OrthoDB" id="8961338at2759"/>
<dbReference type="InterPro" id="IPR027975">
    <property type="entry name" value="TMEM71"/>
</dbReference>
<protein>
    <submittedName>
        <fullName evidence="3 4">Transmembrane protein 71 isoform X1</fullName>
    </submittedName>
</protein>
<dbReference type="AGR" id="Xenbase:XB-GENE-17333361"/>
<dbReference type="Pfam" id="PF15121">
    <property type="entry name" value="TMEM71"/>
    <property type="match status" value="1"/>
</dbReference>
<name>A0A1L8G006_XENLA</name>
<evidence type="ECO:0000313" key="2">
    <source>
        <dbReference type="Proteomes" id="UP000186698"/>
    </source>
</evidence>
<dbReference type="GeneID" id="108719418"/>
<dbReference type="OMA" id="WARFGLY"/>
<gene>
    <name evidence="3 4 5" type="primary">tmem71.L</name>
</gene>
<dbReference type="Bgee" id="108719418">
    <property type="expression patterns" value="Expressed in heart and 11 other cell types or tissues"/>
</dbReference>
<keyword evidence="1 3" id="KW-0812">Transmembrane</keyword>
<keyword evidence="1" id="KW-0472">Membrane</keyword>
<sequence length="278" mass="31276">MNPVPNVTSTPVADREHSFFNECTLLPTKLFGNCSARDSFDLGNTSTSLDGSFSSGFFSPCRHSPRLLTNGYYVLDEDSFAYDDEGNISLEPTKSIVSYKENIARIFRRKRRHMSQRSLNSMDDINQVGSFLLGELWDVDIDLSEDKSTQSSDRCAFIYNEKNWTPTTLCSEPSQYSPGKQAGLMLLQPSGHECPTPANGTFHEGHAAKSGWSEGKRWMNQVLFFSIIIIILILWARFGLYEVISALLTAFLLIRLFSLLLQPPQSFLGARTFNKKVT</sequence>
<proteinExistence type="predicted"/>
<organism evidence="2 4">
    <name type="scientific">Xenopus laevis</name>
    <name type="common">African clawed frog</name>
    <dbReference type="NCBI Taxonomy" id="8355"/>
    <lineage>
        <taxon>Eukaryota</taxon>
        <taxon>Metazoa</taxon>
        <taxon>Chordata</taxon>
        <taxon>Craniata</taxon>
        <taxon>Vertebrata</taxon>
        <taxon>Euteleostomi</taxon>
        <taxon>Amphibia</taxon>
        <taxon>Batrachia</taxon>
        <taxon>Anura</taxon>
        <taxon>Pipoidea</taxon>
        <taxon>Pipidae</taxon>
        <taxon>Xenopodinae</taxon>
        <taxon>Xenopus</taxon>
        <taxon>Xenopus</taxon>
    </lineage>
</organism>
<evidence type="ECO:0000313" key="5">
    <source>
        <dbReference type="Xenbase" id="XB-GENE-17333361"/>
    </source>
</evidence>